<comment type="caution">
    <text evidence="4">The sequence shown here is derived from an EMBL/GenBank/DDBJ whole genome shotgun (WGS) entry which is preliminary data.</text>
</comment>
<dbReference type="SUPFAM" id="SSF53474">
    <property type="entry name" value="alpha/beta-Hydrolases"/>
    <property type="match status" value="1"/>
</dbReference>
<dbReference type="NCBIfam" id="NF001209">
    <property type="entry name" value="PRK00175.1"/>
    <property type="match status" value="1"/>
</dbReference>
<dbReference type="GeneID" id="94427178"/>
<accession>A0A2C6L3U5</accession>
<proteinExistence type="inferred from homology"/>
<comment type="similarity">
    <text evidence="1">Belongs to the AB hydrolase superfamily. MetX family.</text>
</comment>
<dbReference type="HAMAP" id="MF_00296">
    <property type="entry name" value="MetX_acyltransf"/>
    <property type="match status" value="1"/>
</dbReference>
<dbReference type="GO" id="GO:0004414">
    <property type="term" value="F:homoserine O-acetyltransferase activity"/>
    <property type="evidence" value="ECO:0007669"/>
    <property type="project" value="TreeGrafter"/>
</dbReference>
<dbReference type="InterPro" id="IPR000073">
    <property type="entry name" value="AB_hydrolase_1"/>
</dbReference>
<dbReference type="NCBIfam" id="TIGR01392">
    <property type="entry name" value="homoserO_Ac_trn"/>
    <property type="match status" value="1"/>
</dbReference>
<reference evidence="4 5" key="1">
    <citation type="journal article" date="2017" name="Int. J. Parasitol.">
        <title>The genome of the protozoan parasite Cystoisospora suis and a reverse vaccinology approach to identify vaccine candidates.</title>
        <authorList>
            <person name="Palmieri N."/>
            <person name="Shrestha A."/>
            <person name="Ruttkowski B."/>
            <person name="Beck T."/>
            <person name="Vogl C."/>
            <person name="Tomley F."/>
            <person name="Blake D.P."/>
            <person name="Joachim A."/>
        </authorList>
    </citation>
    <scope>NUCLEOTIDE SEQUENCE [LARGE SCALE GENOMIC DNA]</scope>
    <source>
        <strain evidence="4 5">Wien I</strain>
    </source>
</reference>
<dbReference type="EMBL" id="MIGC01001699">
    <property type="protein sequence ID" value="PHJ22384.1"/>
    <property type="molecule type" value="Genomic_DNA"/>
</dbReference>
<evidence type="ECO:0000313" key="4">
    <source>
        <dbReference type="EMBL" id="PHJ22384.1"/>
    </source>
</evidence>
<dbReference type="InterPro" id="IPR008220">
    <property type="entry name" value="HAT_MetX-like"/>
</dbReference>
<dbReference type="PANTHER" id="PTHR32268">
    <property type="entry name" value="HOMOSERINE O-ACETYLTRANSFERASE"/>
    <property type="match status" value="1"/>
</dbReference>
<evidence type="ECO:0000313" key="5">
    <source>
        <dbReference type="Proteomes" id="UP000221165"/>
    </source>
</evidence>
<keyword evidence="4" id="KW-0808">Transferase</keyword>
<name>A0A2C6L3U5_9APIC</name>
<feature type="domain" description="AB hydrolase-1" evidence="3">
    <location>
        <begin position="339"/>
        <end position="642"/>
    </location>
</feature>
<evidence type="ECO:0000259" key="3">
    <source>
        <dbReference type="Pfam" id="PF00561"/>
    </source>
</evidence>
<feature type="region of interest" description="Disordered" evidence="2">
    <location>
        <begin position="250"/>
        <end position="294"/>
    </location>
</feature>
<keyword evidence="5" id="KW-1185">Reference proteome</keyword>
<evidence type="ECO:0000256" key="1">
    <source>
        <dbReference type="ARBA" id="ARBA00006886"/>
    </source>
</evidence>
<dbReference type="GO" id="GO:0006535">
    <property type="term" value="P:cysteine biosynthetic process from serine"/>
    <property type="evidence" value="ECO:0007669"/>
    <property type="project" value="TreeGrafter"/>
</dbReference>
<dbReference type="Gene3D" id="3.40.50.1820">
    <property type="entry name" value="alpha/beta hydrolase"/>
    <property type="match status" value="1"/>
</dbReference>
<dbReference type="GO" id="GO:0009086">
    <property type="term" value="P:methionine biosynthetic process"/>
    <property type="evidence" value="ECO:0007669"/>
    <property type="project" value="TreeGrafter"/>
</dbReference>
<dbReference type="Pfam" id="PF00561">
    <property type="entry name" value="Abhydrolase_1"/>
    <property type="match status" value="1"/>
</dbReference>
<dbReference type="PANTHER" id="PTHR32268:SF16">
    <property type="entry name" value="SERINE O-SUCCINYLTRANSFERASE"/>
    <property type="match status" value="1"/>
</dbReference>
<dbReference type="VEuPathDB" id="ToxoDB:CSUI_003772"/>
<dbReference type="Proteomes" id="UP000221165">
    <property type="component" value="Unassembled WGS sequence"/>
</dbReference>
<dbReference type="GO" id="GO:0009092">
    <property type="term" value="P:homoserine metabolic process"/>
    <property type="evidence" value="ECO:0007669"/>
    <property type="project" value="TreeGrafter"/>
</dbReference>
<dbReference type="GO" id="GO:0005739">
    <property type="term" value="C:mitochondrion"/>
    <property type="evidence" value="ECO:0007669"/>
    <property type="project" value="TreeGrafter"/>
</dbReference>
<protein>
    <submittedName>
        <fullName evidence="4">Homoserine o-acetyltransferase</fullName>
    </submittedName>
</protein>
<organism evidence="4 5">
    <name type="scientific">Cystoisospora suis</name>
    <dbReference type="NCBI Taxonomy" id="483139"/>
    <lineage>
        <taxon>Eukaryota</taxon>
        <taxon>Sar</taxon>
        <taxon>Alveolata</taxon>
        <taxon>Apicomplexa</taxon>
        <taxon>Conoidasida</taxon>
        <taxon>Coccidia</taxon>
        <taxon>Eucoccidiorida</taxon>
        <taxon>Eimeriorina</taxon>
        <taxon>Sarcocystidae</taxon>
        <taxon>Cystoisospora</taxon>
    </lineage>
</organism>
<dbReference type="AlphaFoldDB" id="A0A2C6L3U5"/>
<dbReference type="GO" id="GO:0009001">
    <property type="term" value="F:serine O-acetyltransferase activity"/>
    <property type="evidence" value="ECO:0007669"/>
    <property type="project" value="TreeGrafter"/>
</dbReference>
<dbReference type="OrthoDB" id="444135at2759"/>
<dbReference type="RefSeq" id="XP_067924061.1">
    <property type="nucleotide sequence ID" value="XM_068063967.1"/>
</dbReference>
<dbReference type="InterPro" id="IPR029058">
    <property type="entry name" value="AB_hydrolase_fold"/>
</dbReference>
<sequence>MGAHFLERSCSPTTAAASKQWIHRGGSCVPSIFAAGVLGNSSRVTSHAQRLVLPRLEITRARLSRRCESKTACATSCSGSSEVGQNFSRPYRHAVAKHKDQTFFGWSCYSSLSQFLSAARRSDWRTVCRQSFLQWPRDKDKGPCLARNCAPLPYQLGGKWNAGLPAGLPLWQRQPSRVSPVQTCRLSSVAQNFPVGKTPCSFQRGPSANISGHAPASTLWKAKNNQGTPQMSACANCTCVTRLVTEPEGWESQGATRETRTDVSRAAGQGRQGLKDGKQEEDGDDSVSSGPEPSYSPTHWGYFLQECRRSMTTSYGGVLDRVDIAYETWGRLNESRSNAVLLTCGLSASSHARSSPLNEQPGWWENFIGPGLALDTNKFFVICVANFGGCSGTSGPSSISGPPQENGKPSRYGLSFPMFSIRDMVRIVFRVLDHLGIETLHAVVGSSLGGMQSLTAAAMHPERVRRLVSISGAAASSPLSIALRYAQRQVLMADPLFNNGEYYDSAYPCTGMKLAREIATITYRSGPEWEKRFGRQRVHHSGCRQRLNSGDESESTAYWPPTLGPDFTVEAYLEHQGKKWCNLFDPNSMILISKAMDHFSLEERDESTGQLSLEYGLRRVLMPALVIGVKSDILFPLWQQKLMAHTLKQTGNDSVAFYTLDSIYGHDTFLIDFANVGAAIKGHLEQTHQPW</sequence>
<evidence type="ECO:0000256" key="2">
    <source>
        <dbReference type="SAM" id="MobiDB-lite"/>
    </source>
</evidence>
<gene>
    <name evidence="4" type="ORF">CSUI_003772</name>
</gene>